<organism evidence="1 2">
    <name type="scientific">Acidocella aromatica</name>
    <dbReference type="NCBI Taxonomy" id="1303579"/>
    <lineage>
        <taxon>Bacteria</taxon>
        <taxon>Pseudomonadati</taxon>
        <taxon>Pseudomonadota</taxon>
        <taxon>Alphaproteobacteria</taxon>
        <taxon>Acetobacterales</taxon>
        <taxon>Acidocellaceae</taxon>
        <taxon>Acidocella</taxon>
    </lineage>
</organism>
<dbReference type="EMBL" id="JACHFJ010000010">
    <property type="protein sequence ID" value="MBB5373887.1"/>
    <property type="molecule type" value="Genomic_DNA"/>
</dbReference>
<gene>
    <name evidence="1" type="ORF">HNP71_002154</name>
</gene>
<evidence type="ECO:0000313" key="1">
    <source>
        <dbReference type="EMBL" id="MBB5373887.1"/>
    </source>
</evidence>
<accession>A0A840VG65</accession>
<sequence>MLTSIALLTGCSQEKAASLAPQQVGGASALVEHFSLDTPVEKIAANPNGKAVLARDMPGLMSSPSYMLFSDMSLSQIASLSGGRLSKTKLDQVEADLAQMPINSRLAQ</sequence>
<protein>
    <submittedName>
        <fullName evidence="1">Uncharacterized protein</fullName>
    </submittedName>
</protein>
<dbReference type="RefSeq" id="WP_183266902.1">
    <property type="nucleotide sequence ID" value="NZ_JACHFJ010000010.1"/>
</dbReference>
<evidence type="ECO:0000313" key="2">
    <source>
        <dbReference type="Proteomes" id="UP000553706"/>
    </source>
</evidence>
<proteinExistence type="predicted"/>
<comment type="caution">
    <text evidence="1">The sequence shown here is derived from an EMBL/GenBank/DDBJ whole genome shotgun (WGS) entry which is preliminary data.</text>
</comment>
<dbReference type="Proteomes" id="UP000553706">
    <property type="component" value="Unassembled WGS sequence"/>
</dbReference>
<dbReference type="AlphaFoldDB" id="A0A840VG65"/>
<keyword evidence="2" id="KW-1185">Reference proteome</keyword>
<name>A0A840VG65_9PROT</name>
<reference evidence="1 2" key="1">
    <citation type="submission" date="2020-08" db="EMBL/GenBank/DDBJ databases">
        <title>Genomic Encyclopedia of Type Strains, Phase IV (KMG-IV): sequencing the most valuable type-strain genomes for metagenomic binning, comparative biology and taxonomic classification.</title>
        <authorList>
            <person name="Goeker M."/>
        </authorList>
    </citation>
    <scope>NUCLEOTIDE SEQUENCE [LARGE SCALE GENOMIC DNA]</scope>
    <source>
        <strain evidence="1 2">DSM 27026</strain>
    </source>
</reference>